<comment type="caution">
    <text evidence="3">The sequence shown here is derived from an EMBL/GenBank/DDBJ whole genome shotgun (WGS) entry which is preliminary data.</text>
</comment>
<feature type="domain" description="Competence protein CoiA-like N-terminal" evidence="2">
    <location>
        <begin position="21"/>
        <end position="58"/>
    </location>
</feature>
<proteinExistence type="predicted"/>
<dbReference type="STRING" id="1423724.FC32_GL000791"/>
<evidence type="ECO:0000259" key="1">
    <source>
        <dbReference type="Pfam" id="PF06054"/>
    </source>
</evidence>
<dbReference type="InterPro" id="IPR010330">
    <property type="entry name" value="CoiA_nuc"/>
</dbReference>
<evidence type="ECO:0000313" key="3">
    <source>
        <dbReference type="EMBL" id="KRL83537.1"/>
    </source>
</evidence>
<evidence type="ECO:0000313" key="4">
    <source>
        <dbReference type="Proteomes" id="UP000051324"/>
    </source>
</evidence>
<dbReference type="EMBL" id="AZFT01000053">
    <property type="protein sequence ID" value="KRL83537.1"/>
    <property type="molecule type" value="Genomic_DNA"/>
</dbReference>
<dbReference type="Proteomes" id="UP000051324">
    <property type="component" value="Unassembled WGS sequence"/>
</dbReference>
<evidence type="ECO:0000259" key="2">
    <source>
        <dbReference type="Pfam" id="PF25164"/>
    </source>
</evidence>
<keyword evidence="4" id="KW-1185">Reference proteome</keyword>
<organism evidence="3 4">
    <name type="scientific">Ligilactobacillus apodemi DSM 16634 = JCM 16172</name>
    <dbReference type="NCBI Taxonomy" id="1423724"/>
    <lineage>
        <taxon>Bacteria</taxon>
        <taxon>Bacillati</taxon>
        <taxon>Bacillota</taxon>
        <taxon>Bacilli</taxon>
        <taxon>Lactobacillales</taxon>
        <taxon>Lactobacillaceae</taxon>
        <taxon>Ligilactobacillus</taxon>
    </lineage>
</organism>
<gene>
    <name evidence="3" type="ORF">FC32_GL000791</name>
</gene>
<dbReference type="Pfam" id="PF06054">
    <property type="entry name" value="CoiA_nuc"/>
    <property type="match status" value="1"/>
</dbReference>
<accession>A0A0R1TQ26</accession>
<sequence>MKGMNVMFYGITGDKKLVAANQADKNMTYYCPQCKKLLILRQGRHNLPHFAHMRTACLAFSEGETGEHLQGKKFLLAFFAKYYDHVELEAYLSELKQRPDLLVFRKANKNLAVEFQCAPLTYDKLSERSTGYRQQGLAFFWFLGKKNYRLGKRMTQKIAQFLNWSAVRGFYLIYVDVVQKRIEVAYQLQMVDFLPLRYLRWYTSDFLQLRSFFKSYQLTYVPMVLPNDHMHQLRVLQKMRYYSRGEMFSLQKTAYVKQANLDEIIARGLNFIPYSPIYCKALFWWHAQALVVNENVDVKKIAQNFGYQLAFLNSETFILMDICRLFLK</sequence>
<dbReference type="InterPro" id="IPR057253">
    <property type="entry name" value="CoiA-like_N"/>
</dbReference>
<dbReference type="eggNOG" id="COG4469">
    <property type="taxonomic scope" value="Bacteria"/>
</dbReference>
<name>A0A0R1TQ26_9LACO</name>
<reference evidence="3 4" key="1">
    <citation type="journal article" date="2015" name="Genome Announc.">
        <title>Expanding the biotechnology potential of lactobacilli through comparative genomics of 213 strains and associated genera.</title>
        <authorList>
            <person name="Sun Z."/>
            <person name="Harris H.M."/>
            <person name="McCann A."/>
            <person name="Guo C."/>
            <person name="Argimon S."/>
            <person name="Zhang W."/>
            <person name="Yang X."/>
            <person name="Jeffery I.B."/>
            <person name="Cooney J.C."/>
            <person name="Kagawa T.F."/>
            <person name="Liu W."/>
            <person name="Song Y."/>
            <person name="Salvetti E."/>
            <person name="Wrobel A."/>
            <person name="Rasinkangas P."/>
            <person name="Parkhill J."/>
            <person name="Rea M.C."/>
            <person name="O'Sullivan O."/>
            <person name="Ritari J."/>
            <person name="Douillard F.P."/>
            <person name="Paul Ross R."/>
            <person name="Yang R."/>
            <person name="Briner A.E."/>
            <person name="Felis G.E."/>
            <person name="de Vos W.M."/>
            <person name="Barrangou R."/>
            <person name="Klaenhammer T.R."/>
            <person name="Caufield P.W."/>
            <person name="Cui Y."/>
            <person name="Zhang H."/>
            <person name="O'Toole P.W."/>
        </authorList>
    </citation>
    <scope>NUCLEOTIDE SEQUENCE [LARGE SCALE GENOMIC DNA]</scope>
    <source>
        <strain evidence="3 4">DSM 16634</strain>
    </source>
</reference>
<feature type="domain" description="Competence protein CoiA nuclease-like" evidence="1">
    <location>
        <begin position="64"/>
        <end position="189"/>
    </location>
</feature>
<dbReference type="Pfam" id="PF25164">
    <property type="entry name" value="CoiA_N"/>
    <property type="match status" value="1"/>
</dbReference>
<dbReference type="PATRIC" id="fig|1423724.4.peg.830"/>
<protein>
    <submittedName>
        <fullName evidence="3">Competence protein transcription factor</fullName>
    </submittedName>
</protein>
<dbReference type="AlphaFoldDB" id="A0A0R1TQ26"/>